<dbReference type="AlphaFoldDB" id="A0ABD2WDS6"/>
<dbReference type="Proteomes" id="UP001627154">
    <property type="component" value="Unassembled WGS sequence"/>
</dbReference>
<gene>
    <name evidence="1" type="ORF">TKK_013907</name>
</gene>
<keyword evidence="2" id="KW-1185">Reference proteome</keyword>
<protein>
    <submittedName>
        <fullName evidence="1">Uncharacterized protein</fullName>
    </submittedName>
</protein>
<evidence type="ECO:0000313" key="2">
    <source>
        <dbReference type="Proteomes" id="UP001627154"/>
    </source>
</evidence>
<accession>A0ABD2WDS6</accession>
<evidence type="ECO:0000313" key="1">
    <source>
        <dbReference type="EMBL" id="KAL3391148.1"/>
    </source>
</evidence>
<proteinExistence type="predicted"/>
<name>A0ABD2WDS6_9HYME</name>
<dbReference type="EMBL" id="JBJJXI010000111">
    <property type="protein sequence ID" value="KAL3391148.1"/>
    <property type="molecule type" value="Genomic_DNA"/>
</dbReference>
<reference evidence="1 2" key="1">
    <citation type="journal article" date="2024" name="bioRxiv">
        <title>A reference genome for Trichogramma kaykai: A tiny desert-dwelling parasitoid wasp with competing sex-ratio distorters.</title>
        <authorList>
            <person name="Culotta J."/>
            <person name="Lindsey A.R."/>
        </authorList>
    </citation>
    <scope>NUCLEOTIDE SEQUENCE [LARGE SCALE GENOMIC DNA]</scope>
    <source>
        <strain evidence="1 2">KSX58</strain>
    </source>
</reference>
<comment type="caution">
    <text evidence="1">The sequence shown here is derived from an EMBL/GenBank/DDBJ whole genome shotgun (WGS) entry which is preliminary data.</text>
</comment>
<organism evidence="1 2">
    <name type="scientific">Trichogramma kaykai</name>
    <dbReference type="NCBI Taxonomy" id="54128"/>
    <lineage>
        <taxon>Eukaryota</taxon>
        <taxon>Metazoa</taxon>
        <taxon>Ecdysozoa</taxon>
        <taxon>Arthropoda</taxon>
        <taxon>Hexapoda</taxon>
        <taxon>Insecta</taxon>
        <taxon>Pterygota</taxon>
        <taxon>Neoptera</taxon>
        <taxon>Endopterygota</taxon>
        <taxon>Hymenoptera</taxon>
        <taxon>Apocrita</taxon>
        <taxon>Proctotrupomorpha</taxon>
        <taxon>Chalcidoidea</taxon>
        <taxon>Trichogrammatidae</taxon>
        <taxon>Trichogramma</taxon>
    </lineage>
</organism>
<sequence length="67" mass="8031">MVYQESIKLFFSWKTMNTSTVISIHSRKGCWKANKAPRNFYTFYLHHGTNIPCARFRVMHRIIQQPL</sequence>